<dbReference type="Pfam" id="PF10545">
    <property type="entry name" value="MADF_DNA_bdg"/>
    <property type="match status" value="1"/>
</dbReference>
<evidence type="ECO:0000313" key="2">
    <source>
        <dbReference type="EMBL" id="VVC27928.1"/>
    </source>
</evidence>
<evidence type="ECO:0000313" key="3">
    <source>
        <dbReference type="Proteomes" id="UP000325440"/>
    </source>
</evidence>
<dbReference type="OrthoDB" id="6628055at2759"/>
<dbReference type="PROSITE" id="PS51029">
    <property type="entry name" value="MADF"/>
    <property type="match status" value="1"/>
</dbReference>
<sequence length="118" mass="13960">MQADWSNESIIKFLELYETEKVIWDPKHKNHKLKHKVHDSWKKISLSMDNISIEELKAKKKSLMATFRPLLKKKRASIKSGAGTDVYQPIWFAYEIMERFLGKNYEVEETINTEDEVS</sequence>
<dbReference type="PANTHER" id="PTHR21505">
    <property type="entry name" value="MADF DOMAIN-CONTAINING PROTEIN-RELATED"/>
    <property type="match status" value="1"/>
</dbReference>
<reference evidence="2 3" key="1">
    <citation type="submission" date="2019-08" db="EMBL/GenBank/DDBJ databases">
        <authorList>
            <person name="Alioto T."/>
            <person name="Alioto T."/>
            <person name="Gomez Garrido J."/>
        </authorList>
    </citation>
    <scope>NUCLEOTIDE SEQUENCE [LARGE SCALE GENOMIC DNA]</scope>
</reference>
<evidence type="ECO:0000259" key="1">
    <source>
        <dbReference type="PROSITE" id="PS51029"/>
    </source>
</evidence>
<organism evidence="2 3">
    <name type="scientific">Cinara cedri</name>
    <dbReference type="NCBI Taxonomy" id="506608"/>
    <lineage>
        <taxon>Eukaryota</taxon>
        <taxon>Metazoa</taxon>
        <taxon>Ecdysozoa</taxon>
        <taxon>Arthropoda</taxon>
        <taxon>Hexapoda</taxon>
        <taxon>Insecta</taxon>
        <taxon>Pterygota</taxon>
        <taxon>Neoptera</taxon>
        <taxon>Paraneoptera</taxon>
        <taxon>Hemiptera</taxon>
        <taxon>Sternorrhyncha</taxon>
        <taxon>Aphidomorpha</taxon>
        <taxon>Aphidoidea</taxon>
        <taxon>Aphididae</taxon>
        <taxon>Lachninae</taxon>
        <taxon>Cinara</taxon>
    </lineage>
</organism>
<proteinExistence type="predicted"/>
<dbReference type="AlphaFoldDB" id="A0A5E4MAR9"/>
<dbReference type="Proteomes" id="UP000325440">
    <property type="component" value="Unassembled WGS sequence"/>
</dbReference>
<protein>
    <submittedName>
        <fullName evidence="2">MADF domain</fullName>
    </submittedName>
</protein>
<dbReference type="EMBL" id="CABPRJ010000477">
    <property type="protein sequence ID" value="VVC27928.1"/>
    <property type="molecule type" value="Genomic_DNA"/>
</dbReference>
<dbReference type="PANTHER" id="PTHR21505:SF8">
    <property type="entry name" value="DPT-YFP REPRESSOR BY OVEREXPRESSION, ISOFORM D-RELATED"/>
    <property type="match status" value="1"/>
</dbReference>
<accession>A0A5E4MAR9</accession>
<keyword evidence="3" id="KW-1185">Reference proteome</keyword>
<dbReference type="InterPro" id="IPR006578">
    <property type="entry name" value="MADF-dom"/>
</dbReference>
<feature type="domain" description="MADF" evidence="1">
    <location>
        <begin position="12"/>
        <end position="105"/>
    </location>
</feature>
<name>A0A5E4MAR9_9HEMI</name>
<gene>
    <name evidence="2" type="ORF">CINCED_3A000566</name>
</gene>